<evidence type="ECO:0000256" key="1">
    <source>
        <dbReference type="SAM" id="Phobius"/>
    </source>
</evidence>
<evidence type="ECO:0000313" key="3">
    <source>
        <dbReference type="EMBL" id="TWU65728.1"/>
    </source>
</evidence>
<dbReference type="EMBL" id="SJPZ01000001">
    <property type="protein sequence ID" value="TWU65728.1"/>
    <property type="molecule type" value="Genomic_DNA"/>
</dbReference>
<sequence>MSAELGSGQIAERIVRQVKKDSIRALMRGRYCTARSEIVHLRCIDDHPETDDSFGSQLWYFEGVGVNELDHRHLIYGVMEYSIQFGLLELIDDGVFESEHQRERFRNLYENDYERPSWQQPQHRWLAAGLMTTSALTLVYLLFRYLSV</sequence>
<evidence type="ECO:0000313" key="4">
    <source>
        <dbReference type="Proteomes" id="UP000316476"/>
    </source>
</evidence>
<name>A0A5C6FWN5_9PLAN</name>
<keyword evidence="1" id="KW-0472">Membrane</keyword>
<keyword evidence="1" id="KW-1133">Transmembrane helix</keyword>
<accession>A0A5C5Y7L8</accession>
<dbReference type="Proteomes" id="UP000317238">
    <property type="component" value="Unassembled WGS sequence"/>
</dbReference>
<dbReference type="Proteomes" id="UP000316476">
    <property type="component" value="Unassembled WGS sequence"/>
</dbReference>
<evidence type="ECO:0000313" key="2">
    <source>
        <dbReference type="EMBL" id="TWT70295.1"/>
    </source>
</evidence>
<reference evidence="4 5" key="1">
    <citation type="submission" date="2019-02" db="EMBL/GenBank/DDBJ databases">
        <title>Deep-cultivation of Planctomycetes and their phenomic and genomic characterization uncovers novel biology.</title>
        <authorList>
            <person name="Wiegand S."/>
            <person name="Jogler M."/>
            <person name="Boedeker C."/>
            <person name="Pinto D."/>
            <person name="Vollmers J."/>
            <person name="Rivas-Marin E."/>
            <person name="Kohn T."/>
            <person name="Peeters S.H."/>
            <person name="Heuer A."/>
            <person name="Rast P."/>
            <person name="Oberbeckmann S."/>
            <person name="Bunk B."/>
            <person name="Jeske O."/>
            <person name="Meyerdierks A."/>
            <person name="Storesund J.E."/>
            <person name="Kallscheuer N."/>
            <person name="Luecker S."/>
            <person name="Lage O.M."/>
            <person name="Pohl T."/>
            <person name="Merkel B.J."/>
            <person name="Hornburger P."/>
            <person name="Mueller R.-W."/>
            <person name="Bruemmer F."/>
            <person name="Labrenz M."/>
            <person name="Spormann A.M."/>
            <person name="Op Den Camp H."/>
            <person name="Overmann J."/>
            <person name="Amann R."/>
            <person name="Jetten M.S.M."/>
            <person name="Mascher T."/>
            <person name="Medema M.H."/>
            <person name="Devos D.P."/>
            <person name="Kaster A.-K."/>
            <person name="Ovreas L."/>
            <person name="Rohde M."/>
            <person name="Galperin M.Y."/>
            <person name="Jogler C."/>
        </authorList>
    </citation>
    <scope>NUCLEOTIDE SEQUENCE [LARGE SCALE GENOMIC DNA]</scope>
    <source>
        <strain evidence="2 5">Pan14r</strain>
        <strain evidence="3 4">V7</strain>
    </source>
</reference>
<dbReference type="OrthoDB" id="267944at2"/>
<evidence type="ECO:0000313" key="5">
    <source>
        <dbReference type="Proteomes" id="UP000317238"/>
    </source>
</evidence>
<feature type="transmembrane region" description="Helical" evidence="1">
    <location>
        <begin position="125"/>
        <end position="143"/>
    </location>
</feature>
<keyword evidence="1" id="KW-0812">Transmembrane</keyword>
<accession>A0A5C6FWN5</accession>
<dbReference type="AlphaFoldDB" id="A0A5C6FWN5"/>
<comment type="caution">
    <text evidence="3">The sequence shown here is derived from an EMBL/GenBank/DDBJ whole genome shotgun (WGS) entry which is preliminary data.</text>
</comment>
<protein>
    <submittedName>
        <fullName evidence="3">Uncharacterized protein</fullName>
    </submittedName>
</protein>
<keyword evidence="5" id="KW-1185">Reference proteome</keyword>
<organism evidence="3 4">
    <name type="scientific">Crateriforma conspicua</name>
    <dbReference type="NCBI Taxonomy" id="2527996"/>
    <lineage>
        <taxon>Bacteria</taxon>
        <taxon>Pseudomonadati</taxon>
        <taxon>Planctomycetota</taxon>
        <taxon>Planctomycetia</taxon>
        <taxon>Planctomycetales</taxon>
        <taxon>Planctomycetaceae</taxon>
        <taxon>Crateriforma</taxon>
    </lineage>
</organism>
<dbReference type="RefSeq" id="WP_145301377.1">
    <property type="nucleotide sequence ID" value="NZ_CP036319.1"/>
</dbReference>
<proteinExistence type="predicted"/>
<dbReference type="EMBL" id="SJPL01000001">
    <property type="protein sequence ID" value="TWT70295.1"/>
    <property type="molecule type" value="Genomic_DNA"/>
</dbReference>
<gene>
    <name evidence="2" type="ORF">Pan14r_26000</name>
    <name evidence="3" type="ORF">V7x_12770</name>
</gene>